<name>A0A151B7G0_9CLOT</name>
<evidence type="ECO:0000313" key="1">
    <source>
        <dbReference type="EMBL" id="KYH35829.1"/>
    </source>
</evidence>
<dbReference type="STRING" id="1121338.CLTEP_02220"/>
<protein>
    <submittedName>
        <fullName evidence="1">Uncharacterized protein</fullName>
    </submittedName>
</protein>
<reference evidence="1 2" key="1">
    <citation type="submission" date="2016-02" db="EMBL/GenBank/DDBJ databases">
        <title>Genome sequence of Clostridium tepidiprofundi DSM 19306.</title>
        <authorList>
            <person name="Poehlein A."/>
            <person name="Daniel R."/>
        </authorList>
    </citation>
    <scope>NUCLEOTIDE SEQUENCE [LARGE SCALE GENOMIC DNA]</scope>
    <source>
        <strain evidence="1 2">DSM 19306</strain>
    </source>
</reference>
<dbReference type="OrthoDB" id="9800780at2"/>
<proteinExistence type="predicted"/>
<organism evidence="1 2">
    <name type="scientific">Clostridium tepidiprofundi DSM 19306</name>
    <dbReference type="NCBI Taxonomy" id="1121338"/>
    <lineage>
        <taxon>Bacteria</taxon>
        <taxon>Bacillati</taxon>
        <taxon>Bacillota</taxon>
        <taxon>Clostridia</taxon>
        <taxon>Eubacteriales</taxon>
        <taxon>Clostridiaceae</taxon>
        <taxon>Clostridium</taxon>
    </lineage>
</organism>
<comment type="caution">
    <text evidence="1">The sequence shown here is derived from an EMBL/GenBank/DDBJ whole genome shotgun (WGS) entry which is preliminary data.</text>
</comment>
<evidence type="ECO:0000313" key="2">
    <source>
        <dbReference type="Proteomes" id="UP000075531"/>
    </source>
</evidence>
<keyword evidence="2" id="KW-1185">Reference proteome</keyword>
<dbReference type="EMBL" id="LTBA01000001">
    <property type="protein sequence ID" value="KYH35829.1"/>
    <property type="molecule type" value="Genomic_DNA"/>
</dbReference>
<dbReference type="AlphaFoldDB" id="A0A151B7G0"/>
<gene>
    <name evidence="1" type="ORF">CLTEP_02220</name>
</gene>
<dbReference type="RefSeq" id="WP_066821236.1">
    <property type="nucleotide sequence ID" value="NZ_LTBA01000001.1"/>
</dbReference>
<dbReference type="Proteomes" id="UP000075531">
    <property type="component" value="Unassembled WGS sequence"/>
</dbReference>
<sequence>MDIYFSTLDRKKVIQLPVIPQNVELLNYSFTNEEFPTLNSVINLKNYKKQLFTTTLESFFPKTSKRYRWLRSDVDMNIGTAFFLDVANKEIPIRYMVTDNNKELTNIPVTVENFVTKTKRNGDIAYTLTIKEYREVI</sequence>
<dbReference type="PATRIC" id="fig|1121338.3.peg.224"/>
<accession>A0A151B7G0</accession>